<protein>
    <recommendedName>
        <fullName evidence="5">OmpA-like domain-containing protein</fullName>
    </recommendedName>
</protein>
<proteinExistence type="predicted"/>
<evidence type="ECO:0000313" key="1">
    <source>
        <dbReference type="EMBL" id="MBV6320566.1"/>
    </source>
</evidence>
<accession>A0AA41H6I4</accession>
<gene>
    <name evidence="1" type="ORF">KVP70_06425</name>
    <name evidence="2" type="ORF">L1274_002434</name>
</gene>
<sequence length="700" mass="75003">MSKSIGQRVDVSEQCRQVQEDPLPKAAPSNILTAHLGNFGDCDVWLNKSKKHYELLPLCAFAQIQTKYDYEFSPGVAELRRKAQLVEFETVVTQLNELRDLVNQKKDALEKSLQSPEQKRLVAVAVAVNQIDPAAIRQKLADLRTSINVLRQTLYKDRQLFSQQMAIELAAWDTNFRATLDQFDRLLSGDYRLVISDTLRNQVIVHVARRSLDMLHSALRPADAIINKLDQQGYGVISVSYMAFGPDIQNSVNKAKLKIEGIYQERLKKTGSDSPEYLQQFMREMRRAACSNLQQGTQFSMLTEIVDTLFITDIKDDAANKTIIKDKLAEYDAAGPAHGAHELFGSFSASYAAMVDGQKPPPAPPVALHVSLANEWAARQMLLVEKMETRVKAGARVPEKDKDGKIPPPEIIFPTLEQVDEAAVTRIADAASAKVIDDAARSAPALLVSQTGVAGNDLQVAIANNINVSAAAYAVSQASATLNANFNINNSNTFNPTNTVAPVINVAPYPAGGGSGGGTAAMPDAGASFCASGYFAAHNTACVRDGRDYVVTFAPSKSFASNACSSQTIDTELKLLAAAAALHAESTGGRFNASITGLASPPAAAASNCGARVAPRCTYVNQIRDAVKIDGCPAAGTKDSGNRMLSAARAAAAAKTLENAAPGLILVNALSAQGADSAYGVANENLDIDRTVVVRLQTTH</sequence>
<dbReference type="EMBL" id="JALJZU010000004">
    <property type="protein sequence ID" value="MCP2008726.1"/>
    <property type="molecule type" value="Genomic_DNA"/>
</dbReference>
<dbReference type="AlphaFoldDB" id="A0AA41H6I4"/>
<reference evidence="2" key="2">
    <citation type="submission" date="2022-03" db="EMBL/GenBank/DDBJ databases">
        <title>Genome Encyclopedia of Bacteria and Archaea VI: Functional Genomics of Type Strains.</title>
        <authorList>
            <person name="Whitman W."/>
        </authorList>
    </citation>
    <scope>NUCLEOTIDE SEQUENCE</scope>
    <source>
        <strain evidence="2">HSC-15S17</strain>
    </source>
</reference>
<dbReference type="Proteomes" id="UP001162889">
    <property type="component" value="Unassembled WGS sequence"/>
</dbReference>
<evidence type="ECO:0000313" key="3">
    <source>
        <dbReference type="Proteomes" id="UP001155901"/>
    </source>
</evidence>
<dbReference type="Proteomes" id="UP001155901">
    <property type="component" value="Unassembled WGS sequence"/>
</dbReference>
<comment type="caution">
    <text evidence="1">The sequence shown here is derived from an EMBL/GenBank/DDBJ whole genome shotgun (WGS) entry which is preliminary data.</text>
</comment>
<organism evidence="1 3">
    <name type="scientific">Duganella violaceipulchra</name>
    <dbReference type="NCBI Taxonomy" id="2849652"/>
    <lineage>
        <taxon>Bacteria</taxon>
        <taxon>Pseudomonadati</taxon>
        <taxon>Pseudomonadota</taxon>
        <taxon>Betaproteobacteria</taxon>
        <taxon>Burkholderiales</taxon>
        <taxon>Oxalobacteraceae</taxon>
        <taxon>Telluria group</taxon>
        <taxon>Duganella</taxon>
    </lineage>
</organism>
<evidence type="ECO:0008006" key="5">
    <source>
        <dbReference type="Google" id="ProtNLM"/>
    </source>
</evidence>
<evidence type="ECO:0000313" key="2">
    <source>
        <dbReference type="EMBL" id="MCP2008726.1"/>
    </source>
</evidence>
<dbReference type="RefSeq" id="WP_217941323.1">
    <property type="nucleotide sequence ID" value="NZ_JAHTGR010000003.1"/>
</dbReference>
<keyword evidence="4" id="KW-1185">Reference proteome</keyword>
<name>A0AA41H6I4_9BURK</name>
<reference evidence="1" key="1">
    <citation type="submission" date="2021-07" db="EMBL/GenBank/DDBJ databases">
        <title>Characterization of violacein-producing bacteria and related species.</title>
        <authorList>
            <person name="Wilson H.S."/>
            <person name="De Leon M.E."/>
        </authorList>
    </citation>
    <scope>NUCLEOTIDE SEQUENCE</scope>
    <source>
        <strain evidence="1">HSC-15S17</strain>
    </source>
</reference>
<dbReference type="EMBL" id="JAHTGR010000003">
    <property type="protein sequence ID" value="MBV6320566.1"/>
    <property type="molecule type" value="Genomic_DNA"/>
</dbReference>
<evidence type="ECO:0000313" key="4">
    <source>
        <dbReference type="Proteomes" id="UP001162889"/>
    </source>
</evidence>